<sequence length="223" mass="24155">MASEVDICNLALGHLGDVATVASLDPPEGSAQAEHCARFYPIARDSLLEMHTWGFATKRIQLAQLGNGWPEWTYSYAQPSDALNIIAVLPPDATDDYSIPAMSWGQYGTGLPISAGGSYVPQAFSCEVDGDGNEVILTDQVNAVLRYSAKVTDTTSFSPLFTVALTWHLASMLAGPMIKGDAGAAEAKRCQMMMESWLTKAKESDANQRRVNPQHMVNWISGR</sequence>
<evidence type="ECO:0000313" key="2">
    <source>
        <dbReference type="Proteomes" id="UP000280834"/>
    </source>
</evidence>
<proteinExistence type="predicted"/>
<name>A0A0R3Q2Z5_9BILA</name>
<accession>A0A0R3Q2Z5</accession>
<evidence type="ECO:0000313" key="1">
    <source>
        <dbReference type="EMBL" id="VDO06525.1"/>
    </source>
</evidence>
<keyword evidence="2" id="KW-1185">Reference proteome</keyword>
<organism evidence="3">
    <name type="scientific">Brugia timori</name>
    <dbReference type="NCBI Taxonomy" id="42155"/>
    <lineage>
        <taxon>Eukaryota</taxon>
        <taxon>Metazoa</taxon>
        <taxon>Ecdysozoa</taxon>
        <taxon>Nematoda</taxon>
        <taxon>Chromadorea</taxon>
        <taxon>Rhabditida</taxon>
        <taxon>Spirurina</taxon>
        <taxon>Spiruromorpha</taxon>
        <taxon>Filarioidea</taxon>
        <taxon>Onchocercidae</taxon>
        <taxon>Brugia</taxon>
    </lineage>
</organism>
<reference evidence="3" key="1">
    <citation type="submission" date="2017-02" db="UniProtKB">
        <authorList>
            <consortium name="WormBaseParasite"/>
        </authorList>
    </citation>
    <scope>IDENTIFICATION</scope>
</reference>
<dbReference type="AlphaFoldDB" id="A0A0R3Q2Z5"/>
<dbReference type="EMBL" id="UZAG01000001">
    <property type="protein sequence ID" value="VDO06525.1"/>
    <property type="molecule type" value="Genomic_DNA"/>
</dbReference>
<gene>
    <name evidence="1" type="ORF">BTMF_LOCUS27</name>
</gene>
<dbReference type="STRING" id="42155.A0A0R3Q2Z5"/>
<reference evidence="1 2" key="2">
    <citation type="submission" date="2018-11" db="EMBL/GenBank/DDBJ databases">
        <authorList>
            <consortium name="Pathogen Informatics"/>
        </authorList>
    </citation>
    <scope>NUCLEOTIDE SEQUENCE [LARGE SCALE GENOMIC DNA]</scope>
</reference>
<dbReference type="Proteomes" id="UP000280834">
    <property type="component" value="Unassembled WGS sequence"/>
</dbReference>
<protein>
    <submittedName>
        <fullName evidence="3">Head-to-tail adaptor</fullName>
    </submittedName>
</protein>
<dbReference type="WBParaSite" id="BTMF_0000033601-mRNA-1">
    <property type="protein sequence ID" value="BTMF_0000033601-mRNA-1"/>
    <property type="gene ID" value="BTMF_0000033601"/>
</dbReference>
<evidence type="ECO:0000313" key="3">
    <source>
        <dbReference type="WBParaSite" id="BTMF_0000033601-mRNA-1"/>
    </source>
</evidence>